<dbReference type="GO" id="GO:0003941">
    <property type="term" value="F:L-serine ammonia-lyase activity"/>
    <property type="evidence" value="ECO:0007669"/>
    <property type="project" value="TreeGrafter"/>
</dbReference>
<evidence type="ECO:0000256" key="2">
    <source>
        <dbReference type="ARBA" id="ARBA00005517"/>
    </source>
</evidence>
<dbReference type="CDD" id="cd01563">
    <property type="entry name" value="Thr-synth_1"/>
    <property type="match status" value="1"/>
</dbReference>
<dbReference type="GO" id="GO:0009097">
    <property type="term" value="P:isoleucine biosynthetic process"/>
    <property type="evidence" value="ECO:0007669"/>
    <property type="project" value="TreeGrafter"/>
</dbReference>
<dbReference type="InterPro" id="IPR036052">
    <property type="entry name" value="TrpB-like_PALP_sf"/>
</dbReference>
<dbReference type="Pfam" id="PF00291">
    <property type="entry name" value="PALP"/>
    <property type="match status" value="1"/>
</dbReference>
<evidence type="ECO:0000313" key="8">
    <source>
        <dbReference type="EMBL" id="MBB5064057.1"/>
    </source>
</evidence>
<sequence>MSMQSHMLRCTGCAQRIAGEAARSDFRCPDCGDLYEVEYPWSESASGTTAKDVPVNRPNPFALRHLWQERRTSTLAVDQSGVWRFRDLLPIVADDQAITLREGNTPLYELPKSAAALGMNWLLAKHQGMNPTGSFKDTGMTAALSVAVSRGFEWVACASTGNTSAAMAAYAARAGLRSMVLIPEGKIAWGKLSQSMDYGSMTVQLRTDFDGCVRVLTELVRRAPIYLLNSVNPYRLEGQKTPAFEMLEQTDWQVPHHVIVPGGNLANCAALGKGFAEMKHLGFISRVPKISVIQAEGANPLYRAMQANGGESLEPVVAETRASAIQIGNPASWRKTVRILKANGGWCEQVNEREIALAKAEIGAEGIGCEPASAVTLAGLKKLVAAGHVGREETAVLLLTGHTLKDPEYTIQYHRGQLFNEAELAAATPGELNQHKAFQKAPLVLDANVDDVLRALDAIAATAGQTA</sequence>
<comment type="similarity">
    <text evidence="2">Belongs to the threonine synthase family.</text>
</comment>
<evidence type="ECO:0000256" key="6">
    <source>
        <dbReference type="PIRSR" id="PIRSR604450-51"/>
    </source>
</evidence>
<evidence type="ECO:0000256" key="3">
    <source>
        <dbReference type="ARBA" id="ARBA00022898"/>
    </source>
</evidence>
<dbReference type="Proteomes" id="UP000584867">
    <property type="component" value="Unassembled WGS sequence"/>
</dbReference>
<dbReference type="InterPro" id="IPR004450">
    <property type="entry name" value="Thr_synthase-like"/>
</dbReference>
<accession>A0A7W7ZQ66</accession>
<dbReference type="GO" id="GO:0004795">
    <property type="term" value="F:threonine synthase activity"/>
    <property type="evidence" value="ECO:0007669"/>
    <property type="project" value="UniProtKB-UniRule"/>
</dbReference>
<keyword evidence="4 8" id="KW-0456">Lyase</keyword>
<feature type="modified residue" description="N6-(pyridoxal phosphate)lysine" evidence="6">
    <location>
        <position position="136"/>
    </location>
</feature>
<evidence type="ECO:0000313" key="9">
    <source>
        <dbReference type="Proteomes" id="UP000584867"/>
    </source>
</evidence>
<dbReference type="GO" id="GO:0006567">
    <property type="term" value="P:L-threonine catabolic process"/>
    <property type="evidence" value="ECO:0007669"/>
    <property type="project" value="TreeGrafter"/>
</dbReference>
<dbReference type="InterPro" id="IPR050147">
    <property type="entry name" value="Ser/Thr_Dehydratase"/>
</dbReference>
<reference evidence="8 9" key="1">
    <citation type="submission" date="2020-08" db="EMBL/GenBank/DDBJ databases">
        <title>Genomic Encyclopedia of Type Strains, Phase IV (KMG-V): Genome sequencing to study the core and pangenomes of soil and plant-associated prokaryotes.</title>
        <authorList>
            <person name="Whitman W."/>
        </authorList>
    </citation>
    <scope>NUCLEOTIDE SEQUENCE [LARGE SCALE GENOMIC DNA]</scope>
    <source>
        <strain evidence="8 9">X5P3</strain>
    </source>
</reference>
<protein>
    <recommendedName>
        <fullName evidence="5">Threonine synthase</fullName>
        <ecNumber evidence="5">4.2.3.1</ecNumber>
    </recommendedName>
</protein>
<dbReference type="AlphaFoldDB" id="A0A7W7ZQ66"/>
<dbReference type="PANTHER" id="PTHR48078:SF6">
    <property type="entry name" value="L-THREONINE DEHYDRATASE CATABOLIC TDCB"/>
    <property type="match status" value="1"/>
</dbReference>
<dbReference type="Gene3D" id="3.40.50.1100">
    <property type="match status" value="2"/>
</dbReference>
<dbReference type="EMBL" id="JACHIO010000009">
    <property type="protein sequence ID" value="MBB5064057.1"/>
    <property type="molecule type" value="Genomic_DNA"/>
</dbReference>
<feature type="domain" description="Rhodanese" evidence="7">
    <location>
        <begin position="157"/>
        <end position="198"/>
    </location>
</feature>
<dbReference type="GO" id="GO:0006565">
    <property type="term" value="P:L-serine catabolic process"/>
    <property type="evidence" value="ECO:0007669"/>
    <property type="project" value="TreeGrafter"/>
</dbReference>
<evidence type="ECO:0000256" key="5">
    <source>
        <dbReference type="NCBIfam" id="TIGR00260"/>
    </source>
</evidence>
<name>A0A7W7ZQ66_9BACT</name>
<proteinExistence type="inferred from homology"/>
<dbReference type="RefSeq" id="WP_184255664.1">
    <property type="nucleotide sequence ID" value="NZ_JACHIO010000009.1"/>
</dbReference>
<evidence type="ECO:0000256" key="4">
    <source>
        <dbReference type="ARBA" id="ARBA00023239"/>
    </source>
</evidence>
<keyword evidence="3 6" id="KW-0663">Pyridoxal phosphate</keyword>
<evidence type="ECO:0000259" key="7">
    <source>
        <dbReference type="PROSITE" id="PS50206"/>
    </source>
</evidence>
<dbReference type="EC" id="4.2.3.1" evidence="5"/>
<dbReference type="NCBIfam" id="TIGR00260">
    <property type="entry name" value="thrC"/>
    <property type="match status" value="1"/>
</dbReference>
<dbReference type="InterPro" id="IPR001763">
    <property type="entry name" value="Rhodanese-like_dom"/>
</dbReference>
<dbReference type="InterPro" id="IPR001926">
    <property type="entry name" value="TrpB-like_PALP"/>
</dbReference>
<dbReference type="SUPFAM" id="SSF53686">
    <property type="entry name" value="Tryptophan synthase beta subunit-like PLP-dependent enzymes"/>
    <property type="match status" value="1"/>
</dbReference>
<dbReference type="GO" id="GO:0004794">
    <property type="term" value="F:threonine deaminase activity"/>
    <property type="evidence" value="ECO:0007669"/>
    <property type="project" value="TreeGrafter"/>
</dbReference>
<comment type="cofactor">
    <cofactor evidence="1 6">
        <name>pyridoxal 5'-phosphate</name>
        <dbReference type="ChEBI" id="CHEBI:597326"/>
    </cofactor>
</comment>
<organism evidence="8 9">
    <name type="scientific">Granulicella mallensis</name>
    <dbReference type="NCBI Taxonomy" id="940614"/>
    <lineage>
        <taxon>Bacteria</taxon>
        <taxon>Pseudomonadati</taxon>
        <taxon>Acidobacteriota</taxon>
        <taxon>Terriglobia</taxon>
        <taxon>Terriglobales</taxon>
        <taxon>Acidobacteriaceae</taxon>
        <taxon>Granulicella</taxon>
    </lineage>
</organism>
<dbReference type="GO" id="GO:0009088">
    <property type="term" value="P:threonine biosynthetic process"/>
    <property type="evidence" value="ECO:0007669"/>
    <property type="project" value="UniProtKB-UniRule"/>
</dbReference>
<evidence type="ECO:0000256" key="1">
    <source>
        <dbReference type="ARBA" id="ARBA00001933"/>
    </source>
</evidence>
<comment type="caution">
    <text evidence="8">The sequence shown here is derived from an EMBL/GenBank/DDBJ whole genome shotgun (WGS) entry which is preliminary data.</text>
</comment>
<dbReference type="PANTHER" id="PTHR48078">
    <property type="entry name" value="THREONINE DEHYDRATASE, MITOCHONDRIAL-RELATED"/>
    <property type="match status" value="1"/>
</dbReference>
<gene>
    <name evidence="8" type="ORF">HDF15_002408</name>
</gene>
<dbReference type="PROSITE" id="PS50206">
    <property type="entry name" value="RHODANESE_3"/>
    <property type="match status" value="1"/>
</dbReference>